<dbReference type="Gene3D" id="2.30.270.10">
    <property type="entry name" value="duf1285 protein"/>
    <property type="match status" value="1"/>
</dbReference>
<dbReference type="EMBL" id="WOSW01000001">
    <property type="protein sequence ID" value="NHO31151.1"/>
    <property type="molecule type" value="Genomic_DNA"/>
</dbReference>
<dbReference type="InterPro" id="IPR023361">
    <property type="entry name" value="DUF1285_beta_roll_sf"/>
</dbReference>
<dbReference type="PIRSF" id="PIRSF029557">
    <property type="entry name" value="UCP029557"/>
    <property type="match status" value="1"/>
</dbReference>
<evidence type="ECO:0000259" key="1">
    <source>
        <dbReference type="Pfam" id="PF06938"/>
    </source>
</evidence>
<comment type="caution">
    <text evidence="3">The sequence shown here is derived from an EMBL/GenBank/DDBJ whole genome shotgun (WGS) entry which is preliminary data.</text>
</comment>
<gene>
    <name evidence="3" type="ORF">GOB84_00980</name>
</gene>
<accession>A0ABX0K817</accession>
<name>A0ABX0K817_9PROT</name>
<dbReference type="Proteomes" id="UP000615326">
    <property type="component" value="Unassembled WGS sequence"/>
</dbReference>
<protein>
    <submittedName>
        <fullName evidence="3">DUF1285 domain-containing protein</fullName>
    </submittedName>
</protein>
<dbReference type="Pfam" id="PF21028">
    <property type="entry name" value="DUF1285_C"/>
    <property type="match status" value="1"/>
</dbReference>
<dbReference type="InterPro" id="IPR048342">
    <property type="entry name" value="DUF1285_C"/>
</dbReference>
<reference evidence="3 4" key="1">
    <citation type="journal article" date="2020" name="Int. J. Syst. Evol. Microbiol.">
        <title>Novel acetic acid bacteria from cider fermentations: Acetobacter conturbans sp. nov. and Acetobacter fallax sp. nov.</title>
        <authorList>
            <person name="Sombolestani A.S."/>
            <person name="Cleenwerck I."/>
            <person name="Cnockaert M."/>
            <person name="Borremans W."/>
            <person name="Wieme A.D."/>
            <person name="De Vuyst L."/>
            <person name="Vandamme P."/>
        </authorList>
    </citation>
    <scope>NUCLEOTIDE SEQUENCE [LARGE SCALE GENOMIC DNA]</scope>
    <source>
        <strain evidence="3 4">LMG 1637</strain>
    </source>
</reference>
<dbReference type="Gene3D" id="3.10.540.10">
    <property type="entry name" value="duf1285 like domain"/>
    <property type="match status" value="1"/>
</dbReference>
<keyword evidence="4" id="KW-1185">Reference proteome</keyword>
<feature type="domain" description="DUF1285" evidence="1">
    <location>
        <begin position="27"/>
        <end position="88"/>
    </location>
</feature>
<sequence>MVTRDSFPEECGSGLSGEVQAEGVKRSPHQCGKLPFLIRRDGAWLYKGSLIRRKPMVCLFASALRRAADGVFWLRTPVEEGTIDVEDAPFVAIEMDWRGSGRQQVLCFRTNVDAVVVAGPDHPLRARWDVPFDACDNASPPYLTVRAGDGEFPVEARVSRSVWYELAALAEPGCCRGEPCLGVWSSGVFFPLARAPCDRKDEDHSDGEDVFL</sequence>
<evidence type="ECO:0000313" key="3">
    <source>
        <dbReference type="EMBL" id="NHO31151.1"/>
    </source>
</evidence>
<dbReference type="InterPro" id="IPR010707">
    <property type="entry name" value="DUF1285"/>
</dbReference>
<feature type="domain" description="DUF1285" evidence="2">
    <location>
        <begin position="89"/>
        <end position="192"/>
    </location>
</feature>
<evidence type="ECO:0000313" key="4">
    <source>
        <dbReference type="Proteomes" id="UP000615326"/>
    </source>
</evidence>
<evidence type="ECO:0000259" key="2">
    <source>
        <dbReference type="Pfam" id="PF21028"/>
    </source>
</evidence>
<dbReference type="InterPro" id="IPR048341">
    <property type="entry name" value="DUF1285_N"/>
</dbReference>
<organism evidence="3 4">
    <name type="scientific">Acetobacter fallax</name>
    <dbReference type="NCBI Taxonomy" id="1737473"/>
    <lineage>
        <taxon>Bacteria</taxon>
        <taxon>Pseudomonadati</taxon>
        <taxon>Pseudomonadota</taxon>
        <taxon>Alphaproteobacteria</taxon>
        <taxon>Acetobacterales</taxon>
        <taxon>Acetobacteraceae</taxon>
        <taxon>Acetobacter</taxon>
    </lineage>
</organism>
<dbReference type="Pfam" id="PF06938">
    <property type="entry name" value="DUF1285_N"/>
    <property type="match status" value="1"/>
</dbReference>
<proteinExistence type="predicted"/>